<reference evidence="1" key="1">
    <citation type="submission" date="2016-10" db="EMBL/GenBank/DDBJ databases">
        <authorList>
            <person name="See-Too W.S."/>
        </authorList>
    </citation>
    <scope>NUCLEOTIDE SEQUENCE</scope>
    <source>
        <strain evidence="1">DSM 14505</strain>
    </source>
</reference>
<organism evidence="1 2">
    <name type="scientific">Planococcus antarcticus DSM 14505</name>
    <dbReference type="NCBI Taxonomy" id="1185653"/>
    <lineage>
        <taxon>Bacteria</taxon>
        <taxon>Bacillati</taxon>
        <taxon>Bacillota</taxon>
        <taxon>Bacilli</taxon>
        <taxon>Bacillales</taxon>
        <taxon>Caryophanaceae</taxon>
        <taxon>Planococcus</taxon>
    </lineage>
</organism>
<evidence type="ECO:0008006" key="3">
    <source>
        <dbReference type="Google" id="ProtNLM"/>
    </source>
</evidence>
<sequence>MQTSNAWVYSFVKWENGNYVVTEEEVKEEKIGAKIGEVTSYYDQESSDTSGNFSNKYEEGTKYYEITDINQEEAIAVKIQEGKFIKAIISDKWEEAN</sequence>
<evidence type="ECO:0000313" key="1">
    <source>
        <dbReference type="EMBL" id="ANU12131.1"/>
    </source>
</evidence>
<gene>
    <name evidence="1" type="ORF">BBH88_03575</name>
</gene>
<protein>
    <recommendedName>
        <fullName evidence="3">DUF4944 domain-containing protein</fullName>
    </recommendedName>
</protein>
<keyword evidence="2" id="KW-1185">Reference proteome</keyword>
<evidence type="ECO:0000313" key="2">
    <source>
        <dbReference type="Proteomes" id="UP000092661"/>
    </source>
</evidence>
<dbReference type="EMBL" id="CP016534">
    <property type="protein sequence ID" value="ANU12131.1"/>
    <property type="molecule type" value="Genomic_DNA"/>
</dbReference>
<accession>A0ABM6D9G5</accession>
<dbReference type="Proteomes" id="UP000092661">
    <property type="component" value="Chromosome"/>
</dbReference>
<name>A0ABM6D9G5_9BACL</name>
<proteinExistence type="predicted"/>